<keyword evidence="2" id="KW-1185">Reference proteome</keyword>
<dbReference type="OrthoDB" id="8481735at2"/>
<dbReference type="Proteomes" id="UP000241885">
    <property type="component" value="Plasmid pKJK172"/>
</dbReference>
<protein>
    <submittedName>
        <fullName evidence="1">KleA protein</fullName>
    </submittedName>
</protein>
<keyword evidence="1" id="KW-0614">Plasmid</keyword>
<geneLocation type="plasmid" evidence="2">
    <name>pkjk172</name>
</geneLocation>
<dbReference type="AlphaFoldDB" id="A0A2R4BSN3"/>
<organism evidence="1 2">
    <name type="scientific">Thauera aromatica K172</name>
    <dbReference type="NCBI Taxonomy" id="44139"/>
    <lineage>
        <taxon>Bacteria</taxon>
        <taxon>Pseudomonadati</taxon>
        <taxon>Pseudomonadota</taxon>
        <taxon>Betaproteobacteria</taxon>
        <taxon>Rhodocyclales</taxon>
        <taxon>Zoogloeaceae</taxon>
        <taxon>Thauera</taxon>
    </lineage>
</organism>
<sequence>MKAGHIAKVNTGEFPMSKIMPWIDELPEAAKTDFPARRDGIVAMLDEAAELVRKAEELRAKAYFTGCTLEGDAKAHWSGQAVEEAKARVRW</sequence>
<dbReference type="KEGG" id="tak:Tharo_3467"/>
<evidence type="ECO:0000313" key="1">
    <source>
        <dbReference type="EMBL" id="AVR90348.1"/>
    </source>
</evidence>
<proteinExistence type="predicted"/>
<gene>
    <name evidence="1" type="ORF">Tharo_3467</name>
</gene>
<dbReference type="Pfam" id="PF17383">
    <property type="entry name" value="kleA_kleC"/>
    <property type="match status" value="1"/>
</dbReference>
<evidence type="ECO:0000313" key="2">
    <source>
        <dbReference type="Proteomes" id="UP000241885"/>
    </source>
</evidence>
<name>A0A2R4BSN3_THAAR</name>
<dbReference type="EMBL" id="CP028340">
    <property type="protein sequence ID" value="AVR90348.1"/>
    <property type="molecule type" value="Genomic_DNA"/>
</dbReference>
<reference evidence="1 2" key="1">
    <citation type="submission" date="2018-03" db="EMBL/GenBank/DDBJ databases">
        <title>Complete genome sequence of Thauera aromatica, a model organism for studying aromatic compound degradation under denitrifying conditions.</title>
        <authorList>
            <person name="Lo H.-Y."/>
            <person name="Goris T."/>
            <person name="Boll M."/>
            <person name="Mueller J.A."/>
        </authorList>
    </citation>
    <scope>NUCLEOTIDE SEQUENCE [LARGE SCALE GENOMIC DNA]</scope>
    <source>
        <strain evidence="1 2">K172</strain>
        <plasmid evidence="2">pkjk172</plasmid>
    </source>
</reference>
<accession>A0A2R4BSN3</accession>
<dbReference type="InterPro" id="IPR035338">
    <property type="entry name" value="KleA/KleC-like"/>
</dbReference>